<dbReference type="Proteomes" id="UP000789702">
    <property type="component" value="Unassembled WGS sequence"/>
</dbReference>
<dbReference type="EMBL" id="CAJVPU010004239">
    <property type="protein sequence ID" value="CAG8530115.1"/>
    <property type="molecule type" value="Genomic_DNA"/>
</dbReference>
<evidence type="ECO:0000313" key="2">
    <source>
        <dbReference type="Proteomes" id="UP000789702"/>
    </source>
</evidence>
<reference evidence="1" key="1">
    <citation type="submission" date="2021-06" db="EMBL/GenBank/DDBJ databases">
        <authorList>
            <person name="Kallberg Y."/>
            <person name="Tangrot J."/>
            <person name="Rosling A."/>
        </authorList>
    </citation>
    <scope>NUCLEOTIDE SEQUENCE</scope>
    <source>
        <strain evidence="1">IL203A</strain>
    </source>
</reference>
<organism evidence="1 2">
    <name type="scientific">Dentiscutata heterogama</name>
    <dbReference type="NCBI Taxonomy" id="1316150"/>
    <lineage>
        <taxon>Eukaryota</taxon>
        <taxon>Fungi</taxon>
        <taxon>Fungi incertae sedis</taxon>
        <taxon>Mucoromycota</taxon>
        <taxon>Glomeromycotina</taxon>
        <taxon>Glomeromycetes</taxon>
        <taxon>Diversisporales</taxon>
        <taxon>Gigasporaceae</taxon>
        <taxon>Dentiscutata</taxon>
    </lineage>
</organism>
<comment type="caution">
    <text evidence="1">The sequence shown here is derived from an EMBL/GenBank/DDBJ whole genome shotgun (WGS) entry which is preliminary data.</text>
</comment>
<gene>
    <name evidence="1" type="ORF">DHETER_LOCUS4326</name>
</gene>
<feature type="non-terminal residue" evidence="1">
    <location>
        <position position="165"/>
    </location>
</feature>
<evidence type="ECO:0000313" key="1">
    <source>
        <dbReference type="EMBL" id="CAG8530115.1"/>
    </source>
</evidence>
<keyword evidence="2" id="KW-1185">Reference proteome</keyword>
<sequence length="165" mass="19233">MCNDLVNQVVKYAIPIFEQTHPNKIALFMFDNSNNYGLFAKDALLVSQMNIKDGIKKLLLRDSTKPDSFKHIITYKDSANFYCKLNYIEFIWAEVKCYTRLHCDYSFKGLKKTISKALYLVGLLKICHFARCFECFISAYELELSKKAANFAVKKYCSHHRTPEQ</sequence>
<name>A0ACA9LHU5_9GLOM</name>
<accession>A0ACA9LHU5</accession>
<protein>
    <submittedName>
        <fullName evidence="1">5860_t:CDS:1</fullName>
    </submittedName>
</protein>
<proteinExistence type="predicted"/>